<proteinExistence type="predicted"/>
<accession>A0A8S5QEZ9</accession>
<name>A0A8S5QEZ9_9CAUD</name>
<reference evidence="1" key="1">
    <citation type="journal article" date="2021" name="Proc. Natl. Acad. Sci. U.S.A.">
        <title>A Catalog of Tens of Thousands of Viruses from Human Metagenomes Reveals Hidden Associations with Chronic Diseases.</title>
        <authorList>
            <person name="Tisza M.J."/>
            <person name="Buck C.B."/>
        </authorList>
    </citation>
    <scope>NUCLEOTIDE SEQUENCE</scope>
    <source>
        <strain evidence="1">CtoRD1</strain>
    </source>
</reference>
<organism evidence="1">
    <name type="scientific">Siphoviridae sp. ctoRD1</name>
    <dbReference type="NCBI Taxonomy" id="2825669"/>
    <lineage>
        <taxon>Viruses</taxon>
        <taxon>Duplodnaviria</taxon>
        <taxon>Heunggongvirae</taxon>
        <taxon>Uroviricota</taxon>
        <taxon>Caudoviricetes</taxon>
    </lineage>
</organism>
<evidence type="ECO:0000313" key="1">
    <source>
        <dbReference type="EMBL" id="DAE17530.1"/>
    </source>
</evidence>
<protein>
    <submittedName>
        <fullName evidence="1">Uncharacterized protein</fullName>
    </submittedName>
</protein>
<sequence>MAMSKAQSQKATNEMISIINSRAEAARRFREEETPRESSKER</sequence>
<dbReference type="EMBL" id="BK015641">
    <property type="protein sequence ID" value="DAE17530.1"/>
    <property type="molecule type" value="Genomic_DNA"/>
</dbReference>